<organism evidence="2 3">
    <name type="scientific">Candidatus Vogelbacteria bacterium CG10_big_fil_rev_8_21_14_0_10_50_13</name>
    <dbReference type="NCBI Taxonomy" id="1975044"/>
    <lineage>
        <taxon>Bacteria</taxon>
        <taxon>Candidatus Vogeliibacteriota</taxon>
    </lineage>
</organism>
<dbReference type="Pfam" id="PF07963">
    <property type="entry name" value="N_methyl"/>
    <property type="match status" value="1"/>
</dbReference>
<gene>
    <name evidence="2" type="ORF">COV09_01015</name>
</gene>
<dbReference type="AlphaFoldDB" id="A0A2H0RG69"/>
<name>A0A2H0RG69_9BACT</name>
<dbReference type="Proteomes" id="UP000230906">
    <property type="component" value="Unassembled WGS sequence"/>
</dbReference>
<dbReference type="NCBIfam" id="TIGR02532">
    <property type="entry name" value="IV_pilin_GFxxxE"/>
    <property type="match status" value="1"/>
</dbReference>
<keyword evidence="1" id="KW-1133">Transmembrane helix</keyword>
<comment type="caution">
    <text evidence="2">The sequence shown here is derived from an EMBL/GenBank/DDBJ whole genome shotgun (WGS) entry which is preliminary data.</text>
</comment>
<keyword evidence="1" id="KW-0472">Membrane</keyword>
<evidence type="ECO:0008006" key="4">
    <source>
        <dbReference type="Google" id="ProtNLM"/>
    </source>
</evidence>
<evidence type="ECO:0000313" key="2">
    <source>
        <dbReference type="EMBL" id="PIR45508.1"/>
    </source>
</evidence>
<evidence type="ECO:0000256" key="1">
    <source>
        <dbReference type="SAM" id="Phobius"/>
    </source>
</evidence>
<accession>A0A2H0RG69</accession>
<feature type="transmembrane region" description="Helical" evidence="1">
    <location>
        <begin position="12"/>
        <end position="33"/>
    </location>
</feature>
<protein>
    <recommendedName>
        <fullName evidence="4">Type II secretion system protein GspH</fullName>
    </recommendedName>
</protein>
<dbReference type="InterPro" id="IPR012902">
    <property type="entry name" value="N_methyl_site"/>
</dbReference>
<dbReference type="EMBL" id="PCYJ01000016">
    <property type="protein sequence ID" value="PIR45508.1"/>
    <property type="molecule type" value="Genomic_DNA"/>
</dbReference>
<sequence length="201" mass="21681">MLSRSNQAGFTMVEMLVVIAIFGIVTTILLFNLPTFRNQNSLDLVAQEVAITIRGAQVFGGGGRVGVDTGKPPTYGIYIDSSQNQFDLFRDLDDPPNGHNIPIPVGFNCDGECVERYALSSGFEINAINCLDSNGTTGACGGSVQIMFTRPNLEPKFMVGESLNDNISRVDIVIKSLRDGKTREVNVWSNGQIATSVGEAE</sequence>
<keyword evidence="1" id="KW-0812">Transmembrane</keyword>
<dbReference type="InterPro" id="IPR045584">
    <property type="entry name" value="Pilin-like"/>
</dbReference>
<reference evidence="2 3" key="1">
    <citation type="submission" date="2017-09" db="EMBL/GenBank/DDBJ databases">
        <title>Depth-based differentiation of microbial function through sediment-hosted aquifers and enrichment of novel symbionts in the deep terrestrial subsurface.</title>
        <authorList>
            <person name="Probst A.J."/>
            <person name="Ladd B."/>
            <person name="Jarett J.K."/>
            <person name="Geller-Mcgrath D.E."/>
            <person name="Sieber C.M."/>
            <person name="Emerson J.B."/>
            <person name="Anantharaman K."/>
            <person name="Thomas B.C."/>
            <person name="Malmstrom R."/>
            <person name="Stieglmeier M."/>
            <person name="Klingl A."/>
            <person name="Woyke T."/>
            <person name="Ryan C.M."/>
            <person name="Banfield J.F."/>
        </authorList>
    </citation>
    <scope>NUCLEOTIDE SEQUENCE [LARGE SCALE GENOMIC DNA]</scope>
    <source>
        <strain evidence="2">CG10_big_fil_rev_8_21_14_0_10_50_13</strain>
    </source>
</reference>
<proteinExistence type="predicted"/>
<evidence type="ECO:0000313" key="3">
    <source>
        <dbReference type="Proteomes" id="UP000230906"/>
    </source>
</evidence>
<dbReference type="SUPFAM" id="SSF54523">
    <property type="entry name" value="Pili subunits"/>
    <property type="match status" value="1"/>
</dbReference>